<feature type="transmembrane region" description="Helical" evidence="2">
    <location>
        <begin position="183"/>
        <end position="208"/>
    </location>
</feature>
<keyword evidence="2" id="KW-0472">Membrane</keyword>
<accession>A0A2T8IGU7</accession>
<name>A0A2T8IGU7_9POAL</name>
<protein>
    <submittedName>
        <fullName evidence="3">Uncharacterized protein</fullName>
    </submittedName>
</protein>
<sequence>MGDVGAAAAPPQARAPAPPPPRRDAGPATPPDGDRELEVLAGAGLCCFLGALLLCNVASAALMATRRAFGRDSGAAAAAAETFVVAAGYLLYFAILALVGHLVNRRHKGEAREALVGGARDATRPAARRPHAESIRARGHQEDALYGPVTGGIYLASCVLMVVGFLMLMLAPARSYPERAGYVVAEIGWFLHSAAFCFIICPALSVQWRSTYAKLKED</sequence>
<feature type="transmembrane region" description="Helical" evidence="2">
    <location>
        <begin position="75"/>
        <end position="99"/>
    </location>
</feature>
<keyword evidence="2" id="KW-0812">Transmembrane</keyword>
<evidence type="ECO:0000256" key="2">
    <source>
        <dbReference type="SAM" id="Phobius"/>
    </source>
</evidence>
<keyword evidence="2" id="KW-1133">Transmembrane helix</keyword>
<dbReference type="AlphaFoldDB" id="A0A2T8IGU7"/>
<evidence type="ECO:0000256" key="1">
    <source>
        <dbReference type="SAM" id="MobiDB-lite"/>
    </source>
</evidence>
<evidence type="ECO:0000313" key="3">
    <source>
        <dbReference type="EMBL" id="PVH36913.1"/>
    </source>
</evidence>
<feature type="transmembrane region" description="Helical" evidence="2">
    <location>
        <begin position="39"/>
        <end position="63"/>
    </location>
</feature>
<feature type="compositionally biased region" description="Low complexity" evidence="1">
    <location>
        <begin position="1"/>
        <end position="15"/>
    </location>
</feature>
<feature type="transmembrane region" description="Helical" evidence="2">
    <location>
        <begin position="152"/>
        <end position="171"/>
    </location>
</feature>
<feature type="region of interest" description="Disordered" evidence="1">
    <location>
        <begin position="114"/>
        <end position="136"/>
    </location>
</feature>
<dbReference type="Proteomes" id="UP000243499">
    <property type="component" value="Chromosome 6"/>
</dbReference>
<proteinExistence type="predicted"/>
<feature type="region of interest" description="Disordered" evidence="1">
    <location>
        <begin position="1"/>
        <end position="34"/>
    </location>
</feature>
<gene>
    <name evidence="3" type="ORF">PAHAL_6G197100</name>
</gene>
<organism evidence="3">
    <name type="scientific">Panicum hallii</name>
    <dbReference type="NCBI Taxonomy" id="206008"/>
    <lineage>
        <taxon>Eukaryota</taxon>
        <taxon>Viridiplantae</taxon>
        <taxon>Streptophyta</taxon>
        <taxon>Embryophyta</taxon>
        <taxon>Tracheophyta</taxon>
        <taxon>Spermatophyta</taxon>
        <taxon>Magnoliopsida</taxon>
        <taxon>Liliopsida</taxon>
        <taxon>Poales</taxon>
        <taxon>Poaceae</taxon>
        <taxon>PACMAD clade</taxon>
        <taxon>Panicoideae</taxon>
        <taxon>Panicodae</taxon>
        <taxon>Paniceae</taxon>
        <taxon>Panicinae</taxon>
        <taxon>Panicum</taxon>
        <taxon>Panicum sect. Panicum</taxon>
    </lineage>
</organism>
<reference evidence="3" key="1">
    <citation type="submission" date="2018-04" db="EMBL/GenBank/DDBJ databases">
        <title>WGS assembly of Panicum hallii.</title>
        <authorList>
            <person name="Lovell J."/>
            <person name="Jenkins J."/>
            <person name="Lowry D."/>
            <person name="Mamidi S."/>
            <person name="Sreedasyam A."/>
            <person name="Weng X."/>
            <person name="Barry K."/>
            <person name="Bonette J."/>
            <person name="Campitelli B."/>
            <person name="Daum C."/>
            <person name="Gordon S."/>
            <person name="Gould B."/>
            <person name="Lipzen A."/>
            <person name="Macqueen A."/>
            <person name="Palacio-Mejia J."/>
            <person name="Plott C."/>
            <person name="Shakirov E."/>
            <person name="Shu S."/>
            <person name="Yoshinaga Y."/>
            <person name="Zane M."/>
            <person name="Rokhsar D."/>
            <person name="Grimwood J."/>
            <person name="Schmutz J."/>
            <person name="Juenger T."/>
        </authorList>
    </citation>
    <scope>NUCLEOTIDE SEQUENCE [LARGE SCALE GENOMIC DNA]</scope>
    <source>
        <strain evidence="3">FIL2</strain>
    </source>
</reference>
<dbReference type="Gramene" id="PVH36913">
    <property type="protein sequence ID" value="PVH36913"/>
    <property type="gene ID" value="PAHAL_6G197100"/>
</dbReference>
<dbReference type="EMBL" id="CM008051">
    <property type="protein sequence ID" value="PVH36913.1"/>
    <property type="molecule type" value="Genomic_DNA"/>
</dbReference>